<proteinExistence type="predicted"/>
<dbReference type="SUPFAM" id="SSF46894">
    <property type="entry name" value="C-terminal effector domain of the bipartite response regulators"/>
    <property type="match status" value="1"/>
</dbReference>
<accession>A0A4R7V1B5</accession>
<keyword evidence="2" id="KW-0238">DNA-binding</keyword>
<dbReference type="Pfam" id="PF00196">
    <property type="entry name" value="GerE"/>
    <property type="match status" value="1"/>
</dbReference>
<sequence length="526" mass="55972">MDRDVGELPRGRLPSERSWQLLRAAAVVGYRVDLSELASLMRRGVVELLPAVDELLDAGLLTWSGDCLTFVAEPDRAAVLDALPPPVLAALRTDLDRVRGATRPAADPPDTAVDELSRAVHLVRAALARPGAARLADDLHALLANLLLLKGQSATARAAAERVLATQDDRLADEAAGTRVAAMALSGDPEAAVCAEELLATAPPTSTSAVAAAFVLSNALWDSGRLTESLRLARHRVDTGAGAAPHWWLWQRLGLINKLGLLRRLDEATELMRATVTELAARRLTSYEGNRLITQAQLLLAGGELASAADHARAGVTAARLTGSPLLVPHGLAVQAEVALRSDDLETAVGLLAECEAVRAGANCLPSTTHTWVAVRCAARRHGPRRAAAMAADLAGRALLLAGEPEAAPWLVTTALAAEDTELARQVVRDAERLADDNPAFPTLATAAARARECLDCDAEHRWTSFSDVEQAIARLVAQGMTNRQIATRVKLSPHTVNYHLRVLFRKLGISSRAELVRHVPNSTAA</sequence>
<dbReference type="PANTHER" id="PTHR44688">
    <property type="entry name" value="DNA-BINDING TRANSCRIPTIONAL ACTIVATOR DEVR_DOSR"/>
    <property type="match status" value="1"/>
</dbReference>
<dbReference type="Gene3D" id="1.10.10.10">
    <property type="entry name" value="Winged helix-like DNA-binding domain superfamily/Winged helix DNA-binding domain"/>
    <property type="match status" value="1"/>
</dbReference>
<evidence type="ECO:0000259" key="4">
    <source>
        <dbReference type="PROSITE" id="PS50043"/>
    </source>
</evidence>
<evidence type="ECO:0000256" key="3">
    <source>
        <dbReference type="ARBA" id="ARBA00023163"/>
    </source>
</evidence>
<evidence type="ECO:0000256" key="2">
    <source>
        <dbReference type="ARBA" id="ARBA00023125"/>
    </source>
</evidence>
<evidence type="ECO:0000313" key="6">
    <source>
        <dbReference type="Proteomes" id="UP000294927"/>
    </source>
</evidence>
<evidence type="ECO:0000256" key="1">
    <source>
        <dbReference type="ARBA" id="ARBA00023015"/>
    </source>
</evidence>
<keyword evidence="3" id="KW-0804">Transcription</keyword>
<dbReference type="InterPro" id="IPR036388">
    <property type="entry name" value="WH-like_DNA-bd_sf"/>
</dbReference>
<dbReference type="SMART" id="SM00421">
    <property type="entry name" value="HTH_LUXR"/>
    <property type="match status" value="1"/>
</dbReference>
<dbReference type="AlphaFoldDB" id="A0A4R7V1B5"/>
<dbReference type="GO" id="GO:0003677">
    <property type="term" value="F:DNA binding"/>
    <property type="evidence" value="ECO:0007669"/>
    <property type="project" value="UniProtKB-KW"/>
</dbReference>
<feature type="domain" description="HTH luxR-type" evidence="4">
    <location>
        <begin position="459"/>
        <end position="524"/>
    </location>
</feature>
<comment type="caution">
    <text evidence="5">The sequence shown here is derived from an EMBL/GenBank/DDBJ whole genome shotgun (WGS) entry which is preliminary data.</text>
</comment>
<keyword evidence="6" id="KW-1185">Reference proteome</keyword>
<gene>
    <name evidence="5" type="ORF">CLV71_118142</name>
</gene>
<dbReference type="PANTHER" id="PTHR44688:SF16">
    <property type="entry name" value="DNA-BINDING TRANSCRIPTIONAL ACTIVATOR DEVR_DOSR"/>
    <property type="match status" value="1"/>
</dbReference>
<dbReference type="EMBL" id="SOCP01000018">
    <property type="protein sequence ID" value="TDV42272.1"/>
    <property type="molecule type" value="Genomic_DNA"/>
</dbReference>
<keyword evidence="1" id="KW-0805">Transcription regulation</keyword>
<evidence type="ECO:0000313" key="5">
    <source>
        <dbReference type="EMBL" id="TDV42272.1"/>
    </source>
</evidence>
<dbReference type="CDD" id="cd06170">
    <property type="entry name" value="LuxR_C_like"/>
    <property type="match status" value="1"/>
</dbReference>
<dbReference type="PRINTS" id="PR00038">
    <property type="entry name" value="HTHLUXR"/>
</dbReference>
<dbReference type="InterPro" id="IPR000792">
    <property type="entry name" value="Tscrpt_reg_LuxR_C"/>
</dbReference>
<reference evidence="5 6" key="1">
    <citation type="submission" date="2019-03" db="EMBL/GenBank/DDBJ databases">
        <title>Genomic Encyclopedia of Archaeal and Bacterial Type Strains, Phase II (KMG-II): from individual species to whole genera.</title>
        <authorList>
            <person name="Goeker M."/>
        </authorList>
    </citation>
    <scope>NUCLEOTIDE SEQUENCE [LARGE SCALE GENOMIC DNA]</scope>
    <source>
        <strain evidence="5 6">DSM 45499</strain>
    </source>
</reference>
<name>A0A4R7V1B5_9PSEU</name>
<dbReference type="PROSITE" id="PS50043">
    <property type="entry name" value="HTH_LUXR_2"/>
    <property type="match status" value="1"/>
</dbReference>
<organism evidence="5 6">
    <name type="scientific">Actinophytocola oryzae</name>
    <dbReference type="NCBI Taxonomy" id="502181"/>
    <lineage>
        <taxon>Bacteria</taxon>
        <taxon>Bacillati</taxon>
        <taxon>Actinomycetota</taxon>
        <taxon>Actinomycetes</taxon>
        <taxon>Pseudonocardiales</taxon>
        <taxon>Pseudonocardiaceae</taxon>
    </lineage>
</organism>
<dbReference type="InterPro" id="IPR016032">
    <property type="entry name" value="Sig_transdc_resp-reg_C-effctor"/>
</dbReference>
<dbReference type="Proteomes" id="UP000294927">
    <property type="component" value="Unassembled WGS sequence"/>
</dbReference>
<protein>
    <submittedName>
        <fullName evidence="5">Regulatory LuxR family protein</fullName>
    </submittedName>
</protein>
<dbReference type="GO" id="GO:0006355">
    <property type="term" value="P:regulation of DNA-templated transcription"/>
    <property type="evidence" value="ECO:0007669"/>
    <property type="project" value="InterPro"/>
</dbReference>